<evidence type="ECO:0000313" key="6">
    <source>
        <dbReference type="Proteomes" id="UP000315252"/>
    </source>
</evidence>
<evidence type="ECO:0000313" key="5">
    <source>
        <dbReference type="EMBL" id="TQV79702.1"/>
    </source>
</evidence>
<dbReference type="InterPro" id="IPR000160">
    <property type="entry name" value="GGDEF_dom"/>
</dbReference>
<dbReference type="SUPFAM" id="SSF141868">
    <property type="entry name" value="EAL domain-like"/>
    <property type="match status" value="1"/>
</dbReference>
<dbReference type="PANTHER" id="PTHR44757">
    <property type="entry name" value="DIGUANYLATE CYCLASE DGCP"/>
    <property type="match status" value="1"/>
</dbReference>
<dbReference type="InterPro" id="IPR035919">
    <property type="entry name" value="EAL_sf"/>
</dbReference>
<dbReference type="SMART" id="SM00267">
    <property type="entry name" value="GGDEF"/>
    <property type="match status" value="1"/>
</dbReference>
<dbReference type="PROSITE" id="PS50110">
    <property type="entry name" value="RESPONSE_REGULATORY"/>
    <property type="match status" value="1"/>
</dbReference>
<dbReference type="Pfam" id="PF00563">
    <property type="entry name" value="EAL"/>
    <property type="match status" value="1"/>
</dbReference>
<proteinExistence type="predicted"/>
<dbReference type="SUPFAM" id="SSF52172">
    <property type="entry name" value="CheY-like"/>
    <property type="match status" value="1"/>
</dbReference>
<feature type="domain" description="GGDEF" evidence="4">
    <location>
        <begin position="230"/>
        <end position="363"/>
    </location>
</feature>
<dbReference type="InterPro" id="IPR052155">
    <property type="entry name" value="Biofilm_reg_signaling"/>
</dbReference>
<dbReference type="SUPFAM" id="SSF55073">
    <property type="entry name" value="Nucleotide cyclase"/>
    <property type="match status" value="1"/>
</dbReference>
<dbReference type="RefSeq" id="WP_142896882.1">
    <property type="nucleotide sequence ID" value="NZ_ML660055.1"/>
</dbReference>
<feature type="modified residue" description="4-aspartylphosphate" evidence="1">
    <location>
        <position position="72"/>
    </location>
</feature>
<dbReference type="AlphaFoldDB" id="A0A545TR57"/>
<dbReference type="Pfam" id="PF00072">
    <property type="entry name" value="Response_reg"/>
    <property type="match status" value="1"/>
</dbReference>
<dbReference type="PANTHER" id="PTHR44757:SF2">
    <property type="entry name" value="BIOFILM ARCHITECTURE MAINTENANCE PROTEIN MBAA"/>
    <property type="match status" value="1"/>
</dbReference>
<dbReference type="SMART" id="SM00448">
    <property type="entry name" value="REC"/>
    <property type="match status" value="1"/>
</dbReference>
<dbReference type="Gene3D" id="3.20.20.450">
    <property type="entry name" value="EAL domain"/>
    <property type="match status" value="1"/>
</dbReference>
<comment type="caution">
    <text evidence="5">The sequence shown here is derived from an EMBL/GenBank/DDBJ whole genome shotgun (WGS) entry which is preliminary data.</text>
</comment>
<dbReference type="Pfam" id="PF00990">
    <property type="entry name" value="GGDEF"/>
    <property type="match status" value="1"/>
</dbReference>
<dbReference type="GO" id="GO:0003824">
    <property type="term" value="F:catalytic activity"/>
    <property type="evidence" value="ECO:0007669"/>
    <property type="project" value="UniProtKB-ARBA"/>
</dbReference>
<dbReference type="Gene3D" id="3.30.70.270">
    <property type="match status" value="1"/>
</dbReference>
<organism evidence="5 6">
    <name type="scientific">Denitrobaculum tricleocarpae</name>
    <dbReference type="NCBI Taxonomy" id="2591009"/>
    <lineage>
        <taxon>Bacteria</taxon>
        <taxon>Pseudomonadati</taxon>
        <taxon>Pseudomonadota</taxon>
        <taxon>Alphaproteobacteria</taxon>
        <taxon>Rhodospirillales</taxon>
        <taxon>Rhodospirillaceae</taxon>
        <taxon>Denitrobaculum</taxon>
    </lineage>
</organism>
<name>A0A545TR57_9PROT</name>
<evidence type="ECO:0000256" key="1">
    <source>
        <dbReference type="PROSITE-ProRule" id="PRU00169"/>
    </source>
</evidence>
<dbReference type="NCBIfam" id="TIGR00254">
    <property type="entry name" value="GGDEF"/>
    <property type="match status" value="1"/>
</dbReference>
<sequence length="658" mass="72892">MSLAQQGAFEPSPREARPLKILIIDDDEVDYRATRRMLIEIFGADISLDWIPDWNTATRAFGQTNYDVYLIDYFLGGRTGLELIESCDPSDKPSVFIFLTGHDDRQIDVAATNAGASGYLVKSDINASTLERSIRYALYMAGKKEALQRETLAVKAAKDVVERQSKMHAKLAGDLSATQEKLRAALKSAEESEQKYRNLAQYDLLTELPNRVLFMSQLENMIEHSHRSEKSMALLLLDLDRFKSINDSLGHPIGDRLLMQVAKRLTGCIRKTDTAARLGGDEFAVIATNLQSHKDTAIVAQHIIEALAAPFEIEGHEVNTSASVGIAILNEDSDTVETLLKNADAALYKAKDAGRGVYHFFDAALNKQVRTLSLLKRELCDALLQDQFFLEYQPQIETSTGRVTGVEALVRWQHPTRGRVPPCDFIPTAESTGQIAAMSEWILREACKQSVQWAAMFGRSIPVAVNLSAIQFKRGRLVETISTILSGTGLPPASLTLEITETVMIHDVDEVEMQLRKLVTLGAKIAIDDFGTGYSSLAHVRQLPIDQIKVDRSFVTDMLVNHRDAAVVEAVIALGRNLGVTVVAEGVETREQMEYLRAMPSIDAQGYFIAKPMRPPQCQTWLSKNLRPDFTLPAPVIADPSAGGQVSSQPQQRFLAHR</sequence>
<dbReference type="CDD" id="cd00156">
    <property type="entry name" value="REC"/>
    <property type="match status" value="1"/>
</dbReference>
<feature type="domain" description="EAL" evidence="3">
    <location>
        <begin position="372"/>
        <end position="626"/>
    </location>
</feature>
<dbReference type="GO" id="GO:0000160">
    <property type="term" value="P:phosphorelay signal transduction system"/>
    <property type="evidence" value="ECO:0007669"/>
    <property type="project" value="InterPro"/>
</dbReference>
<dbReference type="CDD" id="cd01948">
    <property type="entry name" value="EAL"/>
    <property type="match status" value="1"/>
</dbReference>
<evidence type="ECO:0000259" key="4">
    <source>
        <dbReference type="PROSITE" id="PS50887"/>
    </source>
</evidence>
<keyword evidence="1" id="KW-0597">Phosphoprotein</keyword>
<reference evidence="5 6" key="1">
    <citation type="submission" date="2019-06" db="EMBL/GenBank/DDBJ databases">
        <title>Whole genome sequence for Rhodospirillaceae sp. R148.</title>
        <authorList>
            <person name="Wang G."/>
        </authorList>
    </citation>
    <scope>NUCLEOTIDE SEQUENCE [LARGE SCALE GENOMIC DNA]</scope>
    <source>
        <strain evidence="5 6">R148</strain>
    </source>
</reference>
<dbReference type="Gene3D" id="3.40.50.2300">
    <property type="match status" value="1"/>
</dbReference>
<dbReference type="CDD" id="cd01949">
    <property type="entry name" value="GGDEF"/>
    <property type="match status" value="1"/>
</dbReference>
<accession>A0A545TR57</accession>
<gene>
    <name evidence="5" type="ORF">FKG95_13410</name>
</gene>
<keyword evidence="6" id="KW-1185">Reference proteome</keyword>
<dbReference type="InterPro" id="IPR001633">
    <property type="entry name" value="EAL_dom"/>
</dbReference>
<dbReference type="Proteomes" id="UP000315252">
    <property type="component" value="Unassembled WGS sequence"/>
</dbReference>
<dbReference type="InterPro" id="IPR001789">
    <property type="entry name" value="Sig_transdc_resp-reg_receiver"/>
</dbReference>
<dbReference type="InterPro" id="IPR011006">
    <property type="entry name" value="CheY-like_superfamily"/>
</dbReference>
<dbReference type="SMART" id="SM00052">
    <property type="entry name" value="EAL"/>
    <property type="match status" value="1"/>
</dbReference>
<dbReference type="EMBL" id="VHSH01000004">
    <property type="protein sequence ID" value="TQV79702.1"/>
    <property type="molecule type" value="Genomic_DNA"/>
</dbReference>
<dbReference type="OrthoDB" id="7251575at2"/>
<protein>
    <submittedName>
        <fullName evidence="5">EAL domain-containing protein</fullName>
    </submittedName>
</protein>
<dbReference type="PROSITE" id="PS50887">
    <property type="entry name" value="GGDEF"/>
    <property type="match status" value="1"/>
</dbReference>
<dbReference type="InterPro" id="IPR043128">
    <property type="entry name" value="Rev_trsase/Diguanyl_cyclase"/>
</dbReference>
<evidence type="ECO:0000259" key="3">
    <source>
        <dbReference type="PROSITE" id="PS50883"/>
    </source>
</evidence>
<feature type="domain" description="Response regulatory" evidence="2">
    <location>
        <begin position="20"/>
        <end position="137"/>
    </location>
</feature>
<evidence type="ECO:0000259" key="2">
    <source>
        <dbReference type="PROSITE" id="PS50110"/>
    </source>
</evidence>
<dbReference type="FunFam" id="3.30.70.270:FF:000001">
    <property type="entry name" value="Diguanylate cyclase domain protein"/>
    <property type="match status" value="1"/>
</dbReference>
<dbReference type="InterPro" id="IPR029787">
    <property type="entry name" value="Nucleotide_cyclase"/>
</dbReference>
<dbReference type="PROSITE" id="PS50883">
    <property type="entry name" value="EAL"/>
    <property type="match status" value="1"/>
</dbReference>